<dbReference type="GO" id="GO:0046503">
    <property type="term" value="P:glycerolipid catabolic process"/>
    <property type="evidence" value="ECO:0007669"/>
    <property type="project" value="TreeGrafter"/>
</dbReference>
<dbReference type="STRING" id="665118.SAMN02983003_1631"/>
<dbReference type="Proteomes" id="UP000183447">
    <property type="component" value="Unassembled WGS sequence"/>
</dbReference>
<evidence type="ECO:0000313" key="3">
    <source>
        <dbReference type="Proteomes" id="UP000183447"/>
    </source>
</evidence>
<dbReference type="InterPro" id="IPR000073">
    <property type="entry name" value="AB_hydrolase_1"/>
</dbReference>
<gene>
    <name evidence="2" type="ORF">SAMN02983003_1631</name>
</gene>
<dbReference type="PANTHER" id="PTHR43433:SF5">
    <property type="entry name" value="AB HYDROLASE-1 DOMAIN-CONTAINING PROTEIN"/>
    <property type="match status" value="1"/>
</dbReference>
<dbReference type="InterPro" id="IPR029058">
    <property type="entry name" value="AB_hydrolase_fold"/>
</dbReference>
<evidence type="ECO:0000313" key="2">
    <source>
        <dbReference type="EMBL" id="SFZ83416.1"/>
    </source>
</evidence>
<dbReference type="RefSeq" id="WP_072340705.1">
    <property type="nucleotide sequence ID" value="NZ_FPKU01000001.1"/>
</dbReference>
<evidence type="ECO:0000259" key="1">
    <source>
        <dbReference type="Pfam" id="PF00561"/>
    </source>
</evidence>
<dbReference type="AlphaFoldDB" id="A0A1K2HX49"/>
<proteinExistence type="predicted"/>
<accession>A0A1K2HX49</accession>
<name>A0A1K2HX49_9HYPH</name>
<reference evidence="2 3" key="1">
    <citation type="submission" date="2016-11" db="EMBL/GenBank/DDBJ databases">
        <authorList>
            <person name="Jaros S."/>
            <person name="Januszkiewicz K."/>
            <person name="Wedrychowicz H."/>
        </authorList>
    </citation>
    <scope>NUCLEOTIDE SEQUENCE [LARGE SCALE GENOMIC DNA]</scope>
    <source>
        <strain evidence="2 3">ATCC 23634</strain>
    </source>
</reference>
<dbReference type="GO" id="GO:0004806">
    <property type="term" value="F:triacylglycerol lipase activity"/>
    <property type="evidence" value="ECO:0007669"/>
    <property type="project" value="TreeGrafter"/>
</dbReference>
<protein>
    <submittedName>
        <fullName evidence="2">Pimeloyl-ACP methyl ester carboxylesterase</fullName>
    </submittedName>
</protein>
<sequence length="256" mass="27689">MPEFSSQGIAIAYEVHGEGRPILLIHGFASSAEVNWVATGWVDTLLKAGYQAIALDNRGHGRSRKLYDPQLYFAREMARDAVRLLDHLGIKRLPVIGYSMGARIAAFLALDHPERVEALVLGGMGRNLVTGLADSEPIIAALTAESLSQVTHPTGRQFRIFAEHTGADRAALAACMINSRQPMAEEDLRRIAVATLVAVGEDDTMAGDPAELAALLPDAEAFVVPRRDHMRATGDKAFKAAALDFLERRTAPNAPK</sequence>
<dbReference type="SUPFAM" id="SSF53474">
    <property type="entry name" value="alpha/beta-Hydrolases"/>
    <property type="match status" value="1"/>
</dbReference>
<dbReference type="Gene3D" id="3.40.50.1820">
    <property type="entry name" value="alpha/beta hydrolase"/>
    <property type="match status" value="1"/>
</dbReference>
<dbReference type="PANTHER" id="PTHR43433">
    <property type="entry name" value="HYDROLASE, ALPHA/BETA FOLD FAMILY PROTEIN"/>
    <property type="match status" value="1"/>
</dbReference>
<organism evidence="2 3">
    <name type="scientific">Devosia enhydra</name>
    <dbReference type="NCBI Taxonomy" id="665118"/>
    <lineage>
        <taxon>Bacteria</taxon>
        <taxon>Pseudomonadati</taxon>
        <taxon>Pseudomonadota</taxon>
        <taxon>Alphaproteobacteria</taxon>
        <taxon>Hyphomicrobiales</taxon>
        <taxon>Devosiaceae</taxon>
        <taxon>Devosia</taxon>
    </lineage>
</organism>
<dbReference type="Pfam" id="PF00561">
    <property type="entry name" value="Abhydrolase_1"/>
    <property type="match status" value="1"/>
</dbReference>
<feature type="domain" description="AB hydrolase-1" evidence="1">
    <location>
        <begin position="21"/>
        <end position="121"/>
    </location>
</feature>
<dbReference type="EMBL" id="FPKU01000001">
    <property type="protein sequence ID" value="SFZ83416.1"/>
    <property type="molecule type" value="Genomic_DNA"/>
</dbReference>
<dbReference type="OrthoDB" id="9804723at2"/>
<dbReference type="InterPro" id="IPR050471">
    <property type="entry name" value="AB_hydrolase"/>
</dbReference>
<dbReference type="PRINTS" id="PR00111">
    <property type="entry name" value="ABHYDROLASE"/>
</dbReference>
<keyword evidence="3" id="KW-1185">Reference proteome</keyword>